<evidence type="ECO:0000256" key="9">
    <source>
        <dbReference type="SAM" id="MobiDB-lite"/>
    </source>
</evidence>
<sequence>MELLKDRFYESLIKQSYDSQIQQNKQSTTQANQTVYDQTDPEQFKLYIEQYMHHYLSKKIPQTKIKFYEVDKQTQNIENEFPYVAEKFEQEELDAFAQAVSSNHNRPLLEMDINVILNLVKQKRTEKEKQLHANLQSEEMRQIEDDFEMDEDGNIIIRKEQNMQEDIDVEEQVQQISNDSRLWVDKYTSKKYIDLLTDEVTNRNVLTWLKTWDEMVFPYNDRVNLKMPLSMQKKFVQSGYNQIHTGQKSSPQSHQFIQHQDIFSYKNKKVIVLYGPPGTGKSTMARVLANHCGYRVQEINASDERSGEKILEKIKNATQMNSYFGSAPSAGGNGQDDSTKPVCLIVDEVDGALGGGSGQESTKGVGLIVEYLKKCISYSEKTTKKKNNDNNEDEDDEDIDEKPNTDEDQEENKYIKKGTNKKKKDDGIRELRRPIIFICNDLYTRALIPLREIALAVKIEESNFERLLTRLRYICKQENFKIEDQIVRELCEETRYDARSCINTLQFLASQQRGGGEKITVNQAIEAQGRLYSGKDSFDRIFNVIDDILFCKDRHTYTNNTKLIKEVKEKVHSVGDPELINDYLYHNYSGCVNYFDDDLEKTAFFLDSLSRADINDRFIRRTQNYEMLAVQYLPAYTFRKFCSGNRANKTEFPREIKNIRQTIQKNKYIFDQLLDLEGTRMQKKGYRRVKKNEVVDEERFKLDKNTSLQTGVRKRDFNTDLLPYIYQMIHPQIREINTQLFTKHEKQSFSTALEIMVMFDITLTEEQDPNEQTNLTSQNPDIAKFEPNITQLVTFLGGNKLYMRNKTQVLVMQNYESIKQRMLTSNAKADDYFEYMSMKKTQAIEDTKLQGYGFLAGFAQQSQQNQKKRRLDQISGGSAAPPIQQTNALSLDEKANKNVGRFIYKFKEGHSKNFKRELNFDYFIS</sequence>
<evidence type="ECO:0000313" key="11">
    <source>
        <dbReference type="EMBL" id="CDW81860.1"/>
    </source>
</evidence>
<dbReference type="InParanoid" id="A0A078AHW5"/>
<dbReference type="GO" id="GO:0005524">
    <property type="term" value="F:ATP binding"/>
    <property type="evidence" value="ECO:0007669"/>
    <property type="project" value="UniProtKB-KW"/>
</dbReference>
<name>A0A078AHW5_STYLE</name>
<evidence type="ECO:0000256" key="7">
    <source>
        <dbReference type="ARBA" id="ARBA00023306"/>
    </source>
</evidence>
<feature type="region of interest" description="Disordered" evidence="9">
    <location>
        <begin position="866"/>
        <end position="889"/>
    </location>
</feature>
<dbReference type="PANTHER" id="PTHR46765">
    <property type="entry name" value="P-LOOP CONTAINING NUCLEOSIDE TRIPHOSPHATE HYDROLASES SUPERFAMILY PROTEIN"/>
    <property type="match status" value="1"/>
</dbReference>
<dbReference type="CDD" id="cd18140">
    <property type="entry name" value="HLD_clamp_RFC"/>
    <property type="match status" value="1"/>
</dbReference>
<dbReference type="Gene3D" id="3.40.50.300">
    <property type="entry name" value="P-loop containing nucleotide triphosphate hydrolases"/>
    <property type="match status" value="1"/>
</dbReference>
<accession>A0A078AHW5</accession>
<evidence type="ECO:0000259" key="10">
    <source>
        <dbReference type="SMART" id="SM00382"/>
    </source>
</evidence>
<comment type="subcellular location">
    <subcellularLocation>
        <location evidence="1">Nucleus</location>
    </subcellularLocation>
</comment>
<dbReference type="InterPro" id="IPR027417">
    <property type="entry name" value="P-loop_NTPase"/>
</dbReference>
<keyword evidence="2" id="KW-0235">DNA replication</keyword>
<dbReference type="InterPro" id="IPR003959">
    <property type="entry name" value="ATPase_AAA_core"/>
</dbReference>
<dbReference type="GO" id="GO:0006260">
    <property type="term" value="P:DNA replication"/>
    <property type="evidence" value="ECO:0007669"/>
    <property type="project" value="UniProtKB-KW"/>
</dbReference>
<evidence type="ECO:0000256" key="1">
    <source>
        <dbReference type="ARBA" id="ARBA00004123"/>
    </source>
</evidence>
<evidence type="ECO:0000256" key="5">
    <source>
        <dbReference type="ARBA" id="ARBA00023125"/>
    </source>
</evidence>
<keyword evidence="5" id="KW-0238">DNA-binding</keyword>
<feature type="compositionally biased region" description="Acidic residues" evidence="9">
    <location>
        <begin position="390"/>
        <end position="410"/>
    </location>
</feature>
<evidence type="ECO:0000256" key="4">
    <source>
        <dbReference type="ARBA" id="ARBA00022840"/>
    </source>
</evidence>
<evidence type="ECO:0000256" key="3">
    <source>
        <dbReference type="ARBA" id="ARBA00022741"/>
    </source>
</evidence>
<dbReference type="OrthoDB" id="449560at2759"/>
<dbReference type="Pfam" id="PF00004">
    <property type="entry name" value="AAA"/>
    <property type="match status" value="1"/>
</dbReference>
<dbReference type="InterPro" id="IPR047854">
    <property type="entry name" value="RFC_lid"/>
</dbReference>
<protein>
    <submittedName>
        <fullName evidence="11">Chromosome transmission fidelity protein 18 homolog</fullName>
    </submittedName>
</protein>
<evidence type="ECO:0000256" key="2">
    <source>
        <dbReference type="ARBA" id="ARBA00022705"/>
    </source>
</evidence>
<proteinExistence type="inferred from homology"/>
<dbReference type="Gene3D" id="1.10.8.60">
    <property type="match status" value="1"/>
</dbReference>
<keyword evidence="3" id="KW-0547">Nucleotide-binding</keyword>
<keyword evidence="4" id="KW-0067">ATP-binding</keyword>
<dbReference type="GO" id="GO:0016887">
    <property type="term" value="F:ATP hydrolysis activity"/>
    <property type="evidence" value="ECO:0007669"/>
    <property type="project" value="InterPro"/>
</dbReference>
<gene>
    <name evidence="11" type="primary">Contig7859.g8381</name>
    <name evidence="11" type="ORF">STYLEM_10884</name>
</gene>
<dbReference type="InterPro" id="IPR003593">
    <property type="entry name" value="AAA+_ATPase"/>
</dbReference>
<evidence type="ECO:0000256" key="6">
    <source>
        <dbReference type="ARBA" id="ARBA00023242"/>
    </source>
</evidence>
<dbReference type="SUPFAM" id="SSF52540">
    <property type="entry name" value="P-loop containing nucleoside triphosphate hydrolases"/>
    <property type="match status" value="1"/>
</dbReference>
<evidence type="ECO:0000313" key="12">
    <source>
        <dbReference type="Proteomes" id="UP000039865"/>
    </source>
</evidence>
<dbReference type="GO" id="GO:0005634">
    <property type="term" value="C:nucleus"/>
    <property type="evidence" value="ECO:0007669"/>
    <property type="project" value="UniProtKB-SubCell"/>
</dbReference>
<dbReference type="CDD" id="cd00009">
    <property type="entry name" value="AAA"/>
    <property type="match status" value="1"/>
</dbReference>
<dbReference type="Proteomes" id="UP000039865">
    <property type="component" value="Unassembled WGS sequence"/>
</dbReference>
<reference evidence="11 12" key="1">
    <citation type="submission" date="2014-06" db="EMBL/GenBank/DDBJ databases">
        <authorList>
            <person name="Swart Estienne"/>
        </authorList>
    </citation>
    <scope>NUCLEOTIDE SEQUENCE [LARGE SCALE GENOMIC DNA]</scope>
    <source>
        <strain evidence="11 12">130c</strain>
    </source>
</reference>
<dbReference type="EMBL" id="CCKQ01010344">
    <property type="protein sequence ID" value="CDW81860.1"/>
    <property type="molecule type" value="Genomic_DNA"/>
</dbReference>
<dbReference type="OMA" id="DARSCIN"/>
<keyword evidence="12" id="KW-1185">Reference proteome</keyword>
<comment type="similarity">
    <text evidence="8">Belongs to the activator 1 small subunits family. CTF18 subfamily.</text>
</comment>
<feature type="region of interest" description="Disordered" evidence="9">
    <location>
        <begin position="382"/>
        <end position="419"/>
    </location>
</feature>
<dbReference type="PANTHER" id="PTHR46765:SF1">
    <property type="entry name" value="P-LOOP CONTAINING NUCLEOSIDE TRIPHOSPHATE HYDROLASES SUPERFAMILY PROTEIN"/>
    <property type="match status" value="1"/>
</dbReference>
<dbReference type="GO" id="GO:0003677">
    <property type="term" value="F:DNA binding"/>
    <property type="evidence" value="ECO:0007669"/>
    <property type="project" value="UniProtKB-KW"/>
</dbReference>
<dbReference type="AlphaFoldDB" id="A0A078AHW5"/>
<dbReference type="SMART" id="SM00382">
    <property type="entry name" value="AAA"/>
    <property type="match status" value="1"/>
</dbReference>
<evidence type="ECO:0000256" key="8">
    <source>
        <dbReference type="ARBA" id="ARBA00043975"/>
    </source>
</evidence>
<dbReference type="InterPro" id="IPR053016">
    <property type="entry name" value="CTF18-RFC_complex"/>
</dbReference>
<keyword evidence="7" id="KW-0131">Cell cycle</keyword>
<keyword evidence="6" id="KW-0539">Nucleus</keyword>
<organism evidence="11 12">
    <name type="scientific">Stylonychia lemnae</name>
    <name type="common">Ciliate</name>
    <dbReference type="NCBI Taxonomy" id="5949"/>
    <lineage>
        <taxon>Eukaryota</taxon>
        <taxon>Sar</taxon>
        <taxon>Alveolata</taxon>
        <taxon>Ciliophora</taxon>
        <taxon>Intramacronucleata</taxon>
        <taxon>Spirotrichea</taxon>
        <taxon>Stichotrichia</taxon>
        <taxon>Sporadotrichida</taxon>
        <taxon>Oxytrichidae</taxon>
        <taxon>Stylonychinae</taxon>
        <taxon>Stylonychia</taxon>
    </lineage>
</organism>
<feature type="domain" description="AAA+ ATPase" evidence="10">
    <location>
        <begin position="267"/>
        <end position="461"/>
    </location>
</feature>